<dbReference type="InterPro" id="IPR025659">
    <property type="entry name" value="Tubby-like_C"/>
</dbReference>
<dbReference type="InterPro" id="IPR038595">
    <property type="entry name" value="LOR_sf"/>
</dbReference>
<proteinExistence type="inferred from homology"/>
<dbReference type="Pfam" id="PF04525">
    <property type="entry name" value="LOR"/>
    <property type="match status" value="1"/>
</dbReference>
<dbReference type="STRING" id="35608.A0A2U1P372"/>
<reference evidence="2 3" key="1">
    <citation type="journal article" date="2018" name="Mol. Plant">
        <title>The genome of Artemisia annua provides insight into the evolution of Asteraceae family and artemisinin biosynthesis.</title>
        <authorList>
            <person name="Shen Q."/>
            <person name="Zhang L."/>
            <person name="Liao Z."/>
            <person name="Wang S."/>
            <person name="Yan T."/>
            <person name="Shi P."/>
            <person name="Liu M."/>
            <person name="Fu X."/>
            <person name="Pan Q."/>
            <person name="Wang Y."/>
            <person name="Lv Z."/>
            <person name="Lu X."/>
            <person name="Zhang F."/>
            <person name="Jiang W."/>
            <person name="Ma Y."/>
            <person name="Chen M."/>
            <person name="Hao X."/>
            <person name="Li L."/>
            <person name="Tang Y."/>
            <person name="Lv G."/>
            <person name="Zhou Y."/>
            <person name="Sun X."/>
            <person name="Brodelius P.E."/>
            <person name="Rose J.K.C."/>
            <person name="Tang K."/>
        </authorList>
    </citation>
    <scope>NUCLEOTIDE SEQUENCE [LARGE SCALE GENOMIC DNA]</scope>
    <source>
        <strain evidence="3">cv. Huhao1</strain>
        <tissue evidence="2">Leaf</tissue>
    </source>
</reference>
<evidence type="ECO:0000313" key="2">
    <source>
        <dbReference type="EMBL" id="PWA80182.1"/>
    </source>
</evidence>
<dbReference type="AlphaFoldDB" id="A0A2U1P372"/>
<dbReference type="PANTHER" id="PTHR31087:SF14">
    <property type="entry name" value="PROTEIN LURP-ONE-RELATED 17"/>
    <property type="match status" value="1"/>
</dbReference>
<comment type="caution">
    <text evidence="2">The sequence shown here is derived from an EMBL/GenBank/DDBJ whole genome shotgun (WGS) entry which is preliminary data.</text>
</comment>
<evidence type="ECO:0008006" key="4">
    <source>
        <dbReference type="Google" id="ProtNLM"/>
    </source>
</evidence>
<name>A0A2U1P372_ARTAN</name>
<sequence length="207" mass="23434">MLRFLKSLSRTVHEERFQEPSNSGGDGEPTSLTVWRKSLFVGCSGFTVINSNGELVYRVDNYGGCRRQELELMDAAGKPILTVSRSKKLNMVDSWLVFEGEISTKMQEPIFRARKHVDILSPKVKRLARVYQEPYNNSTGYVIEGSYTNRSCKVLDESRNVVAEIRRKETDTKGVSFGLDVFMLTVNQGFDCGLAMSIVLLLDQMFL</sequence>
<protein>
    <recommendedName>
        <fullName evidence="4">Tubby C-terminal-like domain-containing protein</fullName>
    </recommendedName>
</protein>
<gene>
    <name evidence="2" type="ORF">CTI12_AA198730</name>
</gene>
<accession>A0A2U1P372</accession>
<comment type="similarity">
    <text evidence="1">Belongs to the LOR family.</text>
</comment>
<dbReference type="InterPro" id="IPR007612">
    <property type="entry name" value="LOR"/>
</dbReference>
<dbReference type="PANTHER" id="PTHR31087">
    <property type="match status" value="1"/>
</dbReference>
<dbReference type="Gene3D" id="2.40.160.200">
    <property type="entry name" value="LURP1-related"/>
    <property type="match status" value="1"/>
</dbReference>
<evidence type="ECO:0000313" key="3">
    <source>
        <dbReference type="Proteomes" id="UP000245207"/>
    </source>
</evidence>
<organism evidence="2 3">
    <name type="scientific">Artemisia annua</name>
    <name type="common">Sweet wormwood</name>
    <dbReference type="NCBI Taxonomy" id="35608"/>
    <lineage>
        <taxon>Eukaryota</taxon>
        <taxon>Viridiplantae</taxon>
        <taxon>Streptophyta</taxon>
        <taxon>Embryophyta</taxon>
        <taxon>Tracheophyta</taxon>
        <taxon>Spermatophyta</taxon>
        <taxon>Magnoliopsida</taxon>
        <taxon>eudicotyledons</taxon>
        <taxon>Gunneridae</taxon>
        <taxon>Pentapetalae</taxon>
        <taxon>asterids</taxon>
        <taxon>campanulids</taxon>
        <taxon>Asterales</taxon>
        <taxon>Asteraceae</taxon>
        <taxon>Asteroideae</taxon>
        <taxon>Anthemideae</taxon>
        <taxon>Artemisiinae</taxon>
        <taxon>Artemisia</taxon>
    </lineage>
</organism>
<evidence type="ECO:0000256" key="1">
    <source>
        <dbReference type="ARBA" id="ARBA00005437"/>
    </source>
</evidence>
<dbReference type="Proteomes" id="UP000245207">
    <property type="component" value="Unassembled WGS sequence"/>
</dbReference>
<dbReference type="EMBL" id="PKPP01001754">
    <property type="protein sequence ID" value="PWA80182.1"/>
    <property type="molecule type" value="Genomic_DNA"/>
</dbReference>
<dbReference type="SUPFAM" id="SSF54518">
    <property type="entry name" value="Tubby C-terminal domain-like"/>
    <property type="match status" value="1"/>
</dbReference>
<dbReference type="OrthoDB" id="1876238at2759"/>
<keyword evidence="3" id="KW-1185">Reference proteome</keyword>